<evidence type="ECO:0000256" key="6">
    <source>
        <dbReference type="SAM" id="MobiDB-lite"/>
    </source>
</evidence>
<feature type="transmembrane region" description="Helical" evidence="7">
    <location>
        <begin position="181"/>
        <end position="203"/>
    </location>
</feature>
<dbReference type="PANTHER" id="PTHR33048:SF167">
    <property type="entry name" value="INTEGRAL MEMBRANE PROTEIN"/>
    <property type="match status" value="1"/>
</dbReference>
<feature type="domain" description="Rhodopsin" evidence="8">
    <location>
        <begin position="36"/>
        <end position="277"/>
    </location>
</feature>
<feature type="region of interest" description="Disordered" evidence="6">
    <location>
        <begin position="305"/>
        <end position="368"/>
    </location>
</feature>
<evidence type="ECO:0000256" key="2">
    <source>
        <dbReference type="ARBA" id="ARBA00022692"/>
    </source>
</evidence>
<dbReference type="PANTHER" id="PTHR33048">
    <property type="entry name" value="PTH11-LIKE INTEGRAL MEMBRANE PROTEIN (AFU_ORTHOLOGUE AFUA_5G11245)"/>
    <property type="match status" value="1"/>
</dbReference>
<evidence type="ECO:0000256" key="1">
    <source>
        <dbReference type="ARBA" id="ARBA00004141"/>
    </source>
</evidence>
<reference evidence="9" key="1">
    <citation type="journal article" date="2023" name="Mol. Phylogenet. Evol.">
        <title>Genome-scale phylogeny and comparative genomics of the fungal order Sordariales.</title>
        <authorList>
            <person name="Hensen N."/>
            <person name="Bonometti L."/>
            <person name="Westerberg I."/>
            <person name="Brannstrom I.O."/>
            <person name="Guillou S."/>
            <person name="Cros-Aarteil S."/>
            <person name="Calhoun S."/>
            <person name="Haridas S."/>
            <person name="Kuo A."/>
            <person name="Mondo S."/>
            <person name="Pangilinan J."/>
            <person name="Riley R."/>
            <person name="LaButti K."/>
            <person name="Andreopoulos B."/>
            <person name="Lipzen A."/>
            <person name="Chen C."/>
            <person name="Yan M."/>
            <person name="Daum C."/>
            <person name="Ng V."/>
            <person name="Clum A."/>
            <person name="Steindorff A."/>
            <person name="Ohm R.A."/>
            <person name="Martin F."/>
            <person name="Silar P."/>
            <person name="Natvig D.O."/>
            <person name="Lalanne C."/>
            <person name="Gautier V."/>
            <person name="Ament-Velasquez S.L."/>
            <person name="Kruys A."/>
            <person name="Hutchinson M.I."/>
            <person name="Powell A.J."/>
            <person name="Barry K."/>
            <person name="Miller A.N."/>
            <person name="Grigoriev I.V."/>
            <person name="Debuchy R."/>
            <person name="Gladieux P."/>
            <person name="Hiltunen Thoren M."/>
            <person name="Johannesson H."/>
        </authorList>
    </citation>
    <scope>NUCLEOTIDE SEQUENCE</scope>
    <source>
        <strain evidence="9">PSN324</strain>
    </source>
</reference>
<dbReference type="GO" id="GO:0016020">
    <property type="term" value="C:membrane"/>
    <property type="evidence" value="ECO:0007669"/>
    <property type="project" value="UniProtKB-SubCell"/>
</dbReference>
<reference evidence="9" key="2">
    <citation type="submission" date="2023-06" db="EMBL/GenBank/DDBJ databases">
        <authorList>
            <consortium name="Lawrence Berkeley National Laboratory"/>
            <person name="Mondo S.J."/>
            <person name="Hensen N."/>
            <person name="Bonometti L."/>
            <person name="Westerberg I."/>
            <person name="Brannstrom I.O."/>
            <person name="Guillou S."/>
            <person name="Cros-Aarteil S."/>
            <person name="Calhoun S."/>
            <person name="Haridas S."/>
            <person name="Kuo A."/>
            <person name="Pangilinan J."/>
            <person name="Riley R."/>
            <person name="Labutti K."/>
            <person name="Andreopoulos B."/>
            <person name="Lipzen A."/>
            <person name="Chen C."/>
            <person name="Yanf M."/>
            <person name="Daum C."/>
            <person name="Ng V."/>
            <person name="Clum A."/>
            <person name="Steindorff A."/>
            <person name="Ohm R."/>
            <person name="Martin F."/>
            <person name="Silar P."/>
            <person name="Natvig D."/>
            <person name="Lalanne C."/>
            <person name="Gautier V."/>
            <person name="Ament-Velasquez S.L."/>
            <person name="Kruys A."/>
            <person name="Hutchinson M.I."/>
            <person name="Powell A.J."/>
            <person name="Barry K."/>
            <person name="Miller A.N."/>
            <person name="Grigoriev I.V."/>
            <person name="Debuchy R."/>
            <person name="Gladieux P."/>
            <person name="Thoren M.H."/>
            <person name="Johannesson H."/>
        </authorList>
    </citation>
    <scope>NUCLEOTIDE SEQUENCE</scope>
    <source>
        <strain evidence="9">PSN324</strain>
    </source>
</reference>
<dbReference type="EMBL" id="MU864993">
    <property type="protein sequence ID" value="KAK4461305.1"/>
    <property type="molecule type" value="Genomic_DNA"/>
</dbReference>
<dbReference type="InterPro" id="IPR052337">
    <property type="entry name" value="SAT4-like"/>
</dbReference>
<keyword evidence="10" id="KW-1185">Reference proteome</keyword>
<evidence type="ECO:0000256" key="4">
    <source>
        <dbReference type="ARBA" id="ARBA00023136"/>
    </source>
</evidence>
<accession>A0AAV9HKP6</accession>
<dbReference type="AlphaFoldDB" id="A0AAV9HKP6"/>
<dbReference type="Pfam" id="PF20684">
    <property type="entry name" value="Fung_rhodopsin"/>
    <property type="match status" value="1"/>
</dbReference>
<comment type="subcellular location">
    <subcellularLocation>
        <location evidence="1">Membrane</location>
        <topology evidence="1">Multi-pass membrane protein</topology>
    </subcellularLocation>
</comment>
<evidence type="ECO:0000313" key="9">
    <source>
        <dbReference type="EMBL" id="KAK4461305.1"/>
    </source>
</evidence>
<evidence type="ECO:0000256" key="3">
    <source>
        <dbReference type="ARBA" id="ARBA00022989"/>
    </source>
</evidence>
<protein>
    <recommendedName>
        <fullName evidence="8">Rhodopsin domain-containing protein</fullName>
    </recommendedName>
</protein>
<dbReference type="InterPro" id="IPR049326">
    <property type="entry name" value="Rhodopsin_dom_fungi"/>
</dbReference>
<proteinExistence type="inferred from homology"/>
<dbReference type="Proteomes" id="UP001321749">
    <property type="component" value="Unassembled WGS sequence"/>
</dbReference>
<organism evidence="9 10">
    <name type="scientific">Cladorrhinum samala</name>
    <dbReference type="NCBI Taxonomy" id="585594"/>
    <lineage>
        <taxon>Eukaryota</taxon>
        <taxon>Fungi</taxon>
        <taxon>Dikarya</taxon>
        <taxon>Ascomycota</taxon>
        <taxon>Pezizomycotina</taxon>
        <taxon>Sordariomycetes</taxon>
        <taxon>Sordariomycetidae</taxon>
        <taxon>Sordariales</taxon>
        <taxon>Podosporaceae</taxon>
        <taxon>Cladorrhinum</taxon>
    </lineage>
</organism>
<feature type="transmembrane region" description="Helical" evidence="7">
    <location>
        <begin position="215"/>
        <end position="240"/>
    </location>
</feature>
<evidence type="ECO:0000256" key="5">
    <source>
        <dbReference type="ARBA" id="ARBA00038359"/>
    </source>
</evidence>
<keyword evidence="2 7" id="KW-0812">Transmembrane</keyword>
<evidence type="ECO:0000256" key="7">
    <source>
        <dbReference type="SAM" id="Phobius"/>
    </source>
</evidence>
<evidence type="ECO:0000259" key="8">
    <source>
        <dbReference type="Pfam" id="PF20684"/>
    </source>
</evidence>
<feature type="transmembrane region" description="Helical" evidence="7">
    <location>
        <begin position="132"/>
        <end position="152"/>
    </location>
</feature>
<gene>
    <name evidence="9" type="ORF">QBC42DRAFT_347278</name>
</gene>
<feature type="transmembrane region" description="Helical" evidence="7">
    <location>
        <begin position="98"/>
        <end position="120"/>
    </location>
</feature>
<comment type="caution">
    <text evidence="9">The sequence shown here is derived from an EMBL/GenBank/DDBJ whole genome shotgun (WGS) entry which is preliminary data.</text>
</comment>
<keyword evidence="4 7" id="KW-0472">Membrane</keyword>
<evidence type="ECO:0000313" key="10">
    <source>
        <dbReference type="Proteomes" id="UP001321749"/>
    </source>
</evidence>
<name>A0AAV9HKP6_9PEZI</name>
<comment type="similarity">
    <text evidence="5">Belongs to the SAT4 family.</text>
</comment>
<sequence>MASSTQADMPPDHNRGPEILATCGSLVAISLLVVSLRMWVRAKMIGTVGADDWTIVAAMVTMFVEMMIIIPEVGYGAGRHVHYIDPPENVIKGLHFNFITQPLCLIGLCLTKVSVGLFLLRLTTSNKFRKFIIGMIIFTVLSASGNFLTVFFQCRPLAFIWDSTIEGGVCIPATHLKFAAFFNSSVAVLTDVIFALLPIPMLWDVQMNWRVKSAIAAILSLGIFAAVSAIVKITFLSSYGKHGDFLFDSSDITIWTTVEICTAIIAASFPCLKPLFKTLFDGTSARRGAQSGGYGSRYKGYVRDTTGDHGAGNKSNITTVKGGDGGNTQFEMYSRTGGGGKFAAEPKSLARTSSSGSEESILGPHSGNLSGGLDTVGIVKTTSVFVSSVRDGDIESGRRVE</sequence>
<feature type="transmembrane region" description="Helical" evidence="7">
    <location>
        <begin position="252"/>
        <end position="272"/>
    </location>
</feature>
<feature type="transmembrane region" description="Helical" evidence="7">
    <location>
        <begin position="19"/>
        <end position="40"/>
    </location>
</feature>
<feature type="transmembrane region" description="Helical" evidence="7">
    <location>
        <begin position="52"/>
        <end position="78"/>
    </location>
</feature>
<keyword evidence="3 7" id="KW-1133">Transmembrane helix</keyword>